<dbReference type="GO" id="GO:0030574">
    <property type="term" value="P:collagen catabolic process"/>
    <property type="evidence" value="ECO:0007669"/>
    <property type="project" value="TreeGrafter"/>
</dbReference>
<dbReference type="PANTHER" id="PTHR10201:SF323">
    <property type="entry name" value="MATRIX METALLOPROTEINASE-21"/>
    <property type="match status" value="1"/>
</dbReference>
<name>A0A9P6KR54_9PLEO</name>
<dbReference type="InterPro" id="IPR036365">
    <property type="entry name" value="PGBD-like_sf"/>
</dbReference>
<keyword evidence="4 7" id="KW-0862">Zinc</keyword>
<dbReference type="InterPro" id="IPR021190">
    <property type="entry name" value="Pept_M10A"/>
</dbReference>
<evidence type="ECO:0000256" key="7">
    <source>
        <dbReference type="PIRSR" id="PIRSR621190-2"/>
    </source>
</evidence>
<dbReference type="InterPro" id="IPR006026">
    <property type="entry name" value="Peptidase_Metallo"/>
</dbReference>
<feature type="binding site" evidence="7">
    <location>
        <position position="205"/>
    </location>
    <ligand>
        <name>Zn(2+)</name>
        <dbReference type="ChEBI" id="CHEBI:29105"/>
        <label>1</label>
    </ligand>
</feature>
<protein>
    <recommendedName>
        <fullName evidence="9">Peptidase metallopeptidase domain-containing protein</fullName>
    </recommendedName>
</protein>
<evidence type="ECO:0000256" key="1">
    <source>
        <dbReference type="ARBA" id="ARBA00022670"/>
    </source>
</evidence>
<feature type="binding site" evidence="7">
    <location>
        <position position="156"/>
    </location>
    <ligand>
        <name>Ca(2+)</name>
        <dbReference type="ChEBI" id="CHEBI:29108"/>
        <label>1</label>
    </ligand>
</feature>
<evidence type="ECO:0000256" key="8">
    <source>
        <dbReference type="SAM" id="SignalP"/>
    </source>
</evidence>
<organism evidence="10 11">
    <name type="scientific">Paraphaeosphaeria minitans</name>
    <dbReference type="NCBI Taxonomy" id="565426"/>
    <lineage>
        <taxon>Eukaryota</taxon>
        <taxon>Fungi</taxon>
        <taxon>Dikarya</taxon>
        <taxon>Ascomycota</taxon>
        <taxon>Pezizomycotina</taxon>
        <taxon>Dothideomycetes</taxon>
        <taxon>Pleosporomycetidae</taxon>
        <taxon>Pleosporales</taxon>
        <taxon>Massarineae</taxon>
        <taxon>Didymosphaeriaceae</taxon>
        <taxon>Paraphaeosphaeria</taxon>
    </lineage>
</organism>
<dbReference type="GO" id="GO:0004222">
    <property type="term" value="F:metalloendopeptidase activity"/>
    <property type="evidence" value="ECO:0007669"/>
    <property type="project" value="InterPro"/>
</dbReference>
<dbReference type="Gene3D" id="3.40.390.10">
    <property type="entry name" value="Collagenase (Catalytic Domain)"/>
    <property type="match status" value="1"/>
</dbReference>
<dbReference type="PANTHER" id="PTHR10201">
    <property type="entry name" value="MATRIX METALLOPROTEINASE"/>
    <property type="match status" value="1"/>
</dbReference>
<dbReference type="GO" id="GO:0031012">
    <property type="term" value="C:extracellular matrix"/>
    <property type="evidence" value="ECO:0007669"/>
    <property type="project" value="InterPro"/>
</dbReference>
<dbReference type="InterPro" id="IPR024079">
    <property type="entry name" value="MetalloPept_cat_dom_sf"/>
</dbReference>
<dbReference type="AlphaFoldDB" id="A0A9P6KR54"/>
<feature type="binding site" evidence="7">
    <location>
        <position position="256"/>
    </location>
    <ligand>
        <name>Zn(2+)</name>
        <dbReference type="ChEBI" id="CHEBI:29105"/>
        <label>2</label>
        <note>catalytic</note>
    </ligand>
</feature>
<dbReference type="SUPFAM" id="SSF47090">
    <property type="entry name" value="PGBD-like"/>
    <property type="match status" value="1"/>
</dbReference>
<reference evidence="10" key="1">
    <citation type="journal article" date="2020" name="Mol. Plant Microbe Interact.">
        <title>Genome Sequence of the Biocontrol Agent Coniothyrium minitans strain Conio (IMI 134523).</title>
        <authorList>
            <person name="Patel D."/>
            <person name="Shittu T.A."/>
            <person name="Baroncelli R."/>
            <person name="Muthumeenakshi S."/>
            <person name="Osborne T.H."/>
            <person name="Janganan T.K."/>
            <person name="Sreenivasaprasad S."/>
        </authorList>
    </citation>
    <scope>NUCLEOTIDE SEQUENCE</scope>
    <source>
        <strain evidence="10">Conio</strain>
    </source>
</reference>
<evidence type="ECO:0000313" key="10">
    <source>
        <dbReference type="EMBL" id="KAF9735790.1"/>
    </source>
</evidence>
<dbReference type="Proteomes" id="UP000756921">
    <property type="component" value="Unassembled WGS sequence"/>
</dbReference>
<evidence type="ECO:0000256" key="5">
    <source>
        <dbReference type="ARBA" id="ARBA00023049"/>
    </source>
</evidence>
<feature type="active site" evidence="6">
    <location>
        <position position="247"/>
    </location>
</feature>
<keyword evidence="5" id="KW-0482">Metalloprotease</keyword>
<comment type="cofactor">
    <cofactor evidence="7">
        <name>Ca(2+)</name>
        <dbReference type="ChEBI" id="CHEBI:29108"/>
    </cofactor>
    <text evidence="7">Can bind about 5 Ca(2+) ions per subunit.</text>
</comment>
<feature type="signal peptide" evidence="8">
    <location>
        <begin position="1"/>
        <end position="18"/>
    </location>
</feature>
<sequence>MKGFFAIFLAGLVGSCVSNPINDLVARGTSIIPSAAPTPTPTPPLADGLRVDKNKRSKNVHNFFKAYGWLKKDEVIPDSKLPAAIRKIQKILKVPETGVYDAHLDIIMSKPRCGTIPQYNPSESLENSTLQSRYVLWGPKWDHTSITYRFVNYTADLPAAQQRSLVGAAFARWTQIAPITITEAPSSTPRADIYIRFMTMGPTEDVYAFTNMIADGLALSSGLINITFNDDFAWNDDRLFNYTAVHEIGHALGLSHSKVEPAIMFPFFEGDIRPIHPDDQAGIHSVYGWKNPRWSRIDSNVASKGVIQISSASGAVSTLDGLYQLRSTGQILRYNPAGSWTSVDNNKGTIQIAGSNNFLCQRHIDGTIWKLTAGSSTWQQISPASSNVIDISAAANQVYMRRKDGWVARYSGSGQSWLTVAQPSALASRQLAASDSATLWNLLANGDVVRSEYPYTSDGWQVVDSNPSNIAIAVGGEDFYKLQSDGSIVWLDSTEWFWRTIEDDESVAVYAVGSFVYSRHKDGSVWRYTGSPGVWEMLDGRADSVVVVGDRKGGVWEMVSGGDIYRLVS</sequence>
<dbReference type="Pfam" id="PF00413">
    <property type="entry name" value="Peptidase_M10"/>
    <property type="match status" value="1"/>
</dbReference>
<accession>A0A9P6KR54</accession>
<dbReference type="GO" id="GO:0006508">
    <property type="term" value="P:proteolysis"/>
    <property type="evidence" value="ECO:0007669"/>
    <property type="project" value="UniProtKB-KW"/>
</dbReference>
<gene>
    <name evidence="10" type="ORF">PMIN01_05705</name>
</gene>
<dbReference type="PROSITE" id="PS51257">
    <property type="entry name" value="PROKAR_LIPOPROTEIN"/>
    <property type="match status" value="1"/>
</dbReference>
<keyword evidence="8" id="KW-0732">Signal</keyword>
<evidence type="ECO:0000313" key="11">
    <source>
        <dbReference type="Proteomes" id="UP000756921"/>
    </source>
</evidence>
<feature type="binding site" evidence="7">
    <location>
        <position position="264"/>
    </location>
    <ligand>
        <name>Zn(2+)</name>
        <dbReference type="ChEBI" id="CHEBI:29105"/>
        <label>2</label>
        <note>catalytic</note>
    </ligand>
</feature>
<proteinExistence type="predicted"/>
<dbReference type="GO" id="GO:0030198">
    <property type="term" value="P:extracellular matrix organization"/>
    <property type="evidence" value="ECO:0007669"/>
    <property type="project" value="TreeGrafter"/>
</dbReference>
<feature type="binding site" evidence="7">
    <location>
        <position position="230"/>
    </location>
    <ligand>
        <name>Ca(2+)</name>
        <dbReference type="ChEBI" id="CHEBI:29108"/>
        <label>1</label>
    </ligand>
</feature>
<evidence type="ECO:0000256" key="2">
    <source>
        <dbReference type="ARBA" id="ARBA00022723"/>
    </source>
</evidence>
<keyword evidence="3" id="KW-0378">Hydrolase</keyword>
<feature type="domain" description="Peptidase metallopeptidase" evidence="9">
    <location>
        <begin position="137"/>
        <end position="289"/>
    </location>
</feature>
<dbReference type="SUPFAM" id="SSF55486">
    <property type="entry name" value="Metalloproteases ('zincins'), catalytic domain"/>
    <property type="match status" value="1"/>
</dbReference>
<comment type="caution">
    <text evidence="10">The sequence shown here is derived from an EMBL/GenBank/DDBJ whole genome shotgun (WGS) entry which is preliminary data.</text>
</comment>
<feature type="binding site" description="in inhibited form" evidence="7">
    <location>
        <position position="113"/>
    </location>
    <ligand>
        <name>Zn(2+)</name>
        <dbReference type="ChEBI" id="CHEBI:29105"/>
        <label>2</label>
        <note>catalytic</note>
    </ligand>
</feature>
<keyword evidence="2 7" id="KW-0479">Metal-binding</keyword>
<feature type="chain" id="PRO_5040209782" description="Peptidase metallopeptidase domain-containing protein" evidence="8">
    <location>
        <begin position="19"/>
        <end position="569"/>
    </location>
</feature>
<dbReference type="InterPro" id="IPR001818">
    <property type="entry name" value="Pept_M10_metallopeptidase"/>
</dbReference>
<dbReference type="OrthoDB" id="65569at2759"/>
<evidence type="ECO:0000259" key="9">
    <source>
        <dbReference type="SMART" id="SM00235"/>
    </source>
</evidence>
<dbReference type="EMBL" id="WJXW01000005">
    <property type="protein sequence ID" value="KAF9735790.1"/>
    <property type="molecule type" value="Genomic_DNA"/>
</dbReference>
<keyword evidence="1" id="KW-0645">Protease</keyword>
<keyword evidence="11" id="KW-1185">Reference proteome</keyword>
<comment type="cofactor">
    <cofactor evidence="7">
        <name>Zn(2+)</name>
        <dbReference type="ChEBI" id="CHEBI:29105"/>
    </cofactor>
    <text evidence="7">Binds 2 Zn(2+) ions per subunit.</text>
</comment>
<dbReference type="SMART" id="SM00235">
    <property type="entry name" value="ZnMc"/>
    <property type="match status" value="1"/>
</dbReference>
<evidence type="ECO:0000256" key="6">
    <source>
        <dbReference type="PIRSR" id="PIRSR621190-1"/>
    </source>
</evidence>
<dbReference type="GO" id="GO:0008270">
    <property type="term" value="F:zinc ion binding"/>
    <property type="evidence" value="ECO:0007669"/>
    <property type="project" value="InterPro"/>
</dbReference>
<keyword evidence="7" id="KW-0106">Calcium</keyword>
<feature type="binding site" evidence="7">
    <location>
        <position position="246"/>
    </location>
    <ligand>
        <name>Zn(2+)</name>
        <dbReference type="ChEBI" id="CHEBI:29105"/>
        <label>2</label>
        <note>catalytic</note>
    </ligand>
</feature>
<evidence type="ECO:0000256" key="3">
    <source>
        <dbReference type="ARBA" id="ARBA00022801"/>
    </source>
</evidence>
<dbReference type="PRINTS" id="PR00138">
    <property type="entry name" value="MATRIXIN"/>
</dbReference>
<evidence type="ECO:0000256" key="4">
    <source>
        <dbReference type="ARBA" id="ARBA00022833"/>
    </source>
</evidence>
<feature type="binding site" evidence="7">
    <location>
        <position position="250"/>
    </location>
    <ligand>
        <name>Zn(2+)</name>
        <dbReference type="ChEBI" id="CHEBI:29105"/>
        <label>2</label>
        <note>catalytic</note>
    </ligand>
</feature>
<feature type="binding site" evidence="7">
    <location>
        <position position="192"/>
    </location>
    <ligand>
        <name>Ca(2+)</name>
        <dbReference type="ChEBI" id="CHEBI:29108"/>
        <label>2</label>
    </ligand>
</feature>